<evidence type="ECO:0000313" key="2">
    <source>
        <dbReference type="Proteomes" id="UP000029221"/>
    </source>
</evidence>
<gene>
    <name evidence="1" type="ORF">JCM19294_647</name>
</gene>
<sequence>MKEEKEFFQIKLNFKSLLDTYVEKLELETSNFKRLYLSSLIQFVEKNEALYTEVPIDKISHYESDIDTVLTDLFPTALTLNEIKAATVPFSDQIFNLTTRFKNIIREAGDDFKFDVMESFSQDKYRMACGAILKIFYGRFVNFSKPLQVSIRNASGALRTYRITYNADFVRISLNHEKYRLSETQIAQLLREHDNMELWKEYFPPQAYSFEGFGIISLTDVTIDNAISELKTIFLNGKSMGDTQNDKVESIFRTMFGIEDLRAGFTSFNHYDKSFETLMYGDVVSYLLGQSHEKNCENALCRGAYKNLINDFTPLVISDVEEYLNTVQNTFLAENLMNNGIKSATFYPVHENDRLLGILELVSGKEYELNNFNVSLLDAVAPYLKAVLLNSEREYENSINAIIQTECTSIHDSVKWKFENEARRILKSRSDGGSAQFEDLKFEDVYPLYGQIDIVGSSDTRNKMIKDDLLSQLEEVEDIFAFAKAQQPLPLYAQLEYRVHKYVKELRKKELDANTERKIIKFLAEEIHPVFNHFKQINQEIKQQIETYESFLDPNENVKHSRRIDYDKSVQIMNDAVAGVLDKRQVEAQRIYPHFFERFKTDGVEHNIYVGNSITTANDFNPVYLYNLRLWQLQVLVELENKFYELQKELPVKIEAASMILAFENTLTIRYRIDEKRFDVDGSYNARYEVVKKRIDKALIKGTNERITQRGKIAIVYASKDMEREYLRYIDFLKHNNLIEDKVEKLELEDVQGVAGLKALRVSVLYNFSDSQTTLTYNDLIKELQF</sequence>
<dbReference type="RefSeq" id="WP_042278684.1">
    <property type="nucleotide sequence ID" value="NZ_BBML01000004.1"/>
</dbReference>
<proteinExistence type="predicted"/>
<organism evidence="1 2">
    <name type="scientific">Nonlabens tegetincola</name>
    <dbReference type="NCBI Taxonomy" id="323273"/>
    <lineage>
        <taxon>Bacteria</taxon>
        <taxon>Pseudomonadati</taxon>
        <taxon>Bacteroidota</taxon>
        <taxon>Flavobacteriia</taxon>
        <taxon>Flavobacteriales</taxon>
        <taxon>Flavobacteriaceae</taxon>
        <taxon>Nonlabens</taxon>
    </lineage>
</organism>
<keyword evidence="2" id="KW-1185">Reference proteome</keyword>
<dbReference type="AlphaFoldDB" id="A0A090QNR0"/>
<evidence type="ECO:0000313" key="1">
    <source>
        <dbReference type="EMBL" id="GAK97141.1"/>
    </source>
</evidence>
<reference evidence="1" key="1">
    <citation type="journal article" date="2014" name="Genome Announc.">
        <title>Draft Genome Sequences of Marine Flavobacterium Nonlabens Strains NR17, NR24, NR27, NR32, NR33, and Ara13.</title>
        <authorList>
            <person name="Nakanishi M."/>
            <person name="Meirelles P."/>
            <person name="Suzuki R."/>
            <person name="Takatani N."/>
            <person name="Mino S."/>
            <person name="Suda W."/>
            <person name="Oshima K."/>
            <person name="Hattori M."/>
            <person name="Ohkuma M."/>
            <person name="Hosokawa M."/>
            <person name="Miyashita K."/>
            <person name="Thompson F.L."/>
            <person name="Niwa A."/>
            <person name="Sawabe T."/>
            <person name="Sawabe T."/>
        </authorList>
    </citation>
    <scope>NUCLEOTIDE SEQUENCE [LARGE SCALE GENOMIC DNA]</scope>
    <source>
        <strain evidence="1">JCM 19294</strain>
    </source>
</reference>
<comment type="caution">
    <text evidence="1">The sequence shown here is derived from an EMBL/GenBank/DDBJ whole genome shotgun (WGS) entry which is preliminary data.</text>
</comment>
<protein>
    <recommendedName>
        <fullName evidence="3">GAF domain-containing protein</fullName>
    </recommendedName>
</protein>
<accession>A0A090QNR0</accession>
<name>A0A090QNR0_9FLAO</name>
<dbReference type="eggNOG" id="COG2203">
    <property type="taxonomic scope" value="Bacteria"/>
</dbReference>
<dbReference type="EMBL" id="BBML01000004">
    <property type="protein sequence ID" value="GAK97141.1"/>
    <property type="molecule type" value="Genomic_DNA"/>
</dbReference>
<evidence type="ECO:0008006" key="3">
    <source>
        <dbReference type="Google" id="ProtNLM"/>
    </source>
</evidence>
<dbReference type="Proteomes" id="UP000029221">
    <property type="component" value="Unassembled WGS sequence"/>
</dbReference>
<dbReference type="STRING" id="319236.BST91_04525"/>